<dbReference type="Proteomes" id="UP000697107">
    <property type="component" value="Unassembled WGS sequence"/>
</dbReference>
<dbReference type="AlphaFoldDB" id="A0A8T1KJ90"/>
<evidence type="ECO:0000313" key="1">
    <source>
        <dbReference type="EMBL" id="KAG2986469.1"/>
    </source>
</evidence>
<name>A0A8T1KJ90_9STRA</name>
<comment type="caution">
    <text evidence="1">The sequence shown here is derived from an EMBL/GenBank/DDBJ whole genome shotgun (WGS) entry which is preliminary data.</text>
</comment>
<organism evidence="1 2">
    <name type="scientific">Phytophthora cactorum</name>
    <dbReference type="NCBI Taxonomy" id="29920"/>
    <lineage>
        <taxon>Eukaryota</taxon>
        <taxon>Sar</taxon>
        <taxon>Stramenopiles</taxon>
        <taxon>Oomycota</taxon>
        <taxon>Peronosporomycetes</taxon>
        <taxon>Peronosporales</taxon>
        <taxon>Peronosporaceae</taxon>
        <taxon>Phytophthora</taxon>
    </lineage>
</organism>
<evidence type="ECO:0000313" key="2">
    <source>
        <dbReference type="Proteomes" id="UP000697107"/>
    </source>
</evidence>
<accession>A0A8T1KJ90</accession>
<reference evidence="1" key="1">
    <citation type="submission" date="2018-10" db="EMBL/GenBank/DDBJ databases">
        <title>Effector identification in a new, highly contiguous assembly of the strawberry crown rot pathogen Phytophthora cactorum.</title>
        <authorList>
            <person name="Armitage A.D."/>
            <person name="Nellist C.F."/>
            <person name="Bates H."/>
            <person name="Vickerstaff R.J."/>
            <person name="Harrison R.J."/>
        </authorList>
    </citation>
    <scope>NUCLEOTIDE SEQUENCE</scope>
    <source>
        <strain evidence="1">P415</strain>
    </source>
</reference>
<dbReference type="EMBL" id="RCML01000191">
    <property type="protein sequence ID" value="KAG2986469.1"/>
    <property type="molecule type" value="Genomic_DNA"/>
</dbReference>
<gene>
    <name evidence="1" type="ORF">PC118_g7792</name>
</gene>
<proteinExistence type="predicted"/>
<protein>
    <submittedName>
        <fullName evidence="1">Uncharacterized protein</fullName>
    </submittedName>
</protein>
<sequence length="97" mass="10673">MQESVTVLVDAVKALQLSTTFTIDDITFKLPGENEVHLPCNLFRRRSRGPSSATEEHQDEDEGETTPLEDFPSGGEFTVAANVVSRKSMAKWDDSSA</sequence>